<dbReference type="Pfam" id="PF00149">
    <property type="entry name" value="Metallophos"/>
    <property type="match status" value="1"/>
</dbReference>
<dbReference type="InterPro" id="IPR004843">
    <property type="entry name" value="Calcineurin-like_PHP"/>
</dbReference>
<evidence type="ECO:0000313" key="3">
    <source>
        <dbReference type="Proteomes" id="UP000789342"/>
    </source>
</evidence>
<organism evidence="2 3">
    <name type="scientific">Acaulospora morrowiae</name>
    <dbReference type="NCBI Taxonomy" id="94023"/>
    <lineage>
        <taxon>Eukaryota</taxon>
        <taxon>Fungi</taxon>
        <taxon>Fungi incertae sedis</taxon>
        <taxon>Mucoromycota</taxon>
        <taxon>Glomeromycotina</taxon>
        <taxon>Glomeromycetes</taxon>
        <taxon>Diversisporales</taxon>
        <taxon>Acaulosporaceae</taxon>
        <taxon>Acaulospora</taxon>
    </lineage>
</organism>
<dbReference type="CDD" id="cd07379">
    <property type="entry name" value="MPP_239FB"/>
    <property type="match status" value="1"/>
</dbReference>
<evidence type="ECO:0000259" key="1">
    <source>
        <dbReference type="Pfam" id="PF00149"/>
    </source>
</evidence>
<dbReference type="SUPFAM" id="SSF56300">
    <property type="entry name" value="Metallo-dependent phosphatases"/>
    <property type="match status" value="1"/>
</dbReference>
<evidence type="ECO:0000313" key="2">
    <source>
        <dbReference type="EMBL" id="CAG8539329.1"/>
    </source>
</evidence>
<keyword evidence="3" id="KW-1185">Reference proteome</keyword>
<accession>A0A9N9FIQ2</accession>
<dbReference type="PANTHER" id="PTHR12905">
    <property type="entry name" value="METALLOPHOSPHOESTERASE"/>
    <property type="match status" value="1"/>
</dbReference>
<comment type="caution">
    <text evidence="2">The sequence shown here is derived from an EMBL/GenBank/DDBJ whole genome shotgun (WGS) entry which is preliminary data.</text>
</comment>
<name>A0A9N9FIQ2_9GLOM</name>
<dbReference type="PANTHER" id="PTHR12905:SF0">
    <property type="entry name" value="CALCINEURIN-LIKE PHOSPHOESTERASE DOMAIN-CONTAINING PROTEIN"/>
    <property type="match status" value="1"/>
</dbReference>
<feature type="domain" description="Calcineurin-like phosphoesterase" evidence="1">
    <location>
        <begin position="26"/>
        <end position="219"/>
    </location>
</feature>
<gene>
    <name evidence="2" type="ORF">AMORRO_LOCUS5050</name>
</gene>
<dbReference type="AlphaFoldDB" id="A0A9N9FIQ2"/>
<dbReference type="Proteomes" id="UP000789342">
    <property type="component" value="Unassembled WGS sequence"/>
</dbReference>
<dbReference type="GO" id="GO:0016787">
    <property type="term" value="F:hydrolase activity"/>
    <property type="evidence" value="ECO:0007669"/>
    <property type="project" value="InterPro"/>
</dbReference>
<dbReference type="EMBL" id="CAJVPV010002931">
    <property type="protein sequence ID" value="CAG8539329.1"/>
    <property type="molecule type" value="Genomic_DNA"/>
</dbReference>
<reference evidence="2" key="1">
    <citation type="submission" date="2021-06" db="EMBL/GenBank/DDBJ databases">
        <authorList>
            <person name="Kallberg Y."/>
            <person name="Tangrot J."/>
            <person name="Rosling A."/>
        </authorList>
    </citation>
    <scope>NUCLEOTIDE SEQUENCE</scope>
    <source>
        <strain evidence="2">CL551</strain>
    </source>
</reference>
<dbReference type="InterPro" id="IPR029052">
    <property type="entry name" value="Metallo-depent_PP-like"/>
</dbReference>
<dbReference type="InterPro" id="IPR051693">
    <property type="entry name" value="UPF0046_metallophosphoest"/>
</dbReference>
<sequence>MLQEKLPDNMYVGLEVPSKPSPNWTRFVCVSDTHNTVNSENFHLPDGDILLHAGDLTKNGALSQIESAVDWLKGLPHGRKIVIAGNHDTCLDEPFYQHNWRRFHTQNQDSVKALEVIRNAGCGIVYLEDESFTIPENGYNVYGSPYSPEFFNWAFNGDRGDFLKEKWSRIPSTTHILMTHGPPVNILDRVRNENVGCVDLWERVKEIKPLFHVFGHIHESYGVVEKRWENGHENNAKSTVFINASSCSYEYKPVHKPIVFDLPPLDSSE</sequence>
<protein>
    <submittedName>
        <fullName evidence="2">4166_t:CDS:1</fullName>
    </submittedName>
</protein>
<proteinExistence type="predicted"/>
<dbReference type="Gene3D" id="3.60.21.10">
    <property type="match status" value="1"/>
</dbReference>
<dbReference type="OrthoDB" id="630188at2759"/>